<proteinExistence type="predicted"/>
<dbReference type="RefSeq" id="WP_354416762.1">
    <property type="nucleotide sequence ID" value="NZ_JBEPLM010000009.1"/>
</dbReference>
<dbReference type="Proteomes" id="UP001549036">
    <property type="component" value="Unassembled WGS sequence"/>
</dbReference>
<name>A0ABV2HXS7_9HYPH</name>
<evidence type="ECO:0000256" key="1">
    <source>
        <dbReference type="SAM" id="SignalP"/>
    </source>
</evidence>
<sequence length="129" mass="14882">MKRKHVVSLLWLALVGQSDAHGCYIDKTDPVLHYKCCGNEDCHPLDPDDVRPARGGGYFVRQPQPVYRNDPPTGEWYIPKDRVQTAPDDRYHICEPLVPTRRVGWLKRRWTCFFAPMGTSSVTRNEEAQ</sequence>
<dbReference type="EMBL" id="JBEPLM010000009">
    <property type="protein sequence ID" value="MET3595334.1"/>
    <property type="molecule type" value="Genomic_DNA"/>
</dbReference>
<keyword evidence="3" id="KW-1185">Reference proteome</keyword>
<evidence type="ECO:0000313" key="3">
    <source>
        <dbReference type="Proteomes" id="UP001549036"/>
    </source>
</evidence>
<keyword evidence="1" id="KW-0732">Signal</keyword>
<feature type="signal peptide" evidence="1">
    <location>
        <begin position="1"/>
        <end position="20"/>
    </location>
</feature>
<organism evidence="2 3">
    <name type="scientific">Mesorhizobium shonense</name>
    <dbReference type="NCBI Taxonomy" id="1209948"/>
    <lineage>
        <taxon>Bacteria</taxon>
        <taxon>Pseudomonadati</taxon>
        <taxon>Pseudomonadota</taxon>
        <taxon>Alphaproteobacteria</taxon>
        <taxon>Hyphomicrobiales</taxon>
        <taxon>Phyllobacteriaceae</taxon>
        <taxon>Mesorhizobium</taxon>
    </lineage>
</organism>
<evidence type="ECO:0000313" key="2">
    <source>
        <dbReference type="EMBL" id="MET3595334.1"/>
    </source>
</evidence>
<protein>
    <submittedName>
        <fullName evidence="2">Uncharacterized protein</fullName>
    </submittedName>
</protein>
<feature type="chain" id="PRO_5045728599" evidence="1">
    <location>
        <begin position="21"/>
        <end position="129"/>
    </location>
</feature>
<reference evidence="2 3" key="1">
    <citation type="submission" date="2024-06" db="EMBL/GenBank/DDBJ databases">
        <title>Genomic Encyclopedia of Type Strains, Phase IV (KMG-IV): sequencing the most valuable type-strain genomes for metagenomic binning, comparative biology and taxonomic classification.</title>
        <authorList>
            <person name="Goeker M."/>
        </authorList>
    </citation>
    <scope>NUCLEOTIDE SEQUENCE [LARGE SCALE GENOMIC DNA]</scope>
    <source>
        <strain evidence="2 3">DSM 29846</strain>
    </source>
</reference>
<comment type="caution">
    <text evidence="2">The sequence shown here is derived from an EMBL/GenBank/DDBJ whole genome shotgun (WGS) entry which is preliminary data.</text>
</comment>
<accession>A0ABV2HXS7</accession>
<gene>
    <name evidence="2" type="ORF">ABID26_004746</name>
</gene>